<reference evidence="7" key="1">
    <citation type="submission" date="2008-03" db="EMBL/GenBank/DDBJ databases">
        <title>Complete sequence of chromosome of Beijerinckia indica subsp. indica ATCC 9039.</title>
        <authorList>
            <consortium name="US DOE Joint Genome Institute"/>
            <person name="Copeland A."/>
            <person name="Lucas S."/>
            <person name="Lapidus A."/>
            <person name="Glavina del Rio T."/>
            <person name="Dalin E."/>
            <person name="Tice H."/>
            <person name="Bruce D."/>
            <person name="Goodwin L."/>
            <person name="Pitluck S."/>
            <person name="LaButti K."/>
            <person name="Schmutz J."/>
            <person name="Larimer F."/>
            <person name="Land M."/>
            <person name="Hauser L."/>
            <person name="Kyrpides N."/>
            <person name="Mikhailova N."/>
            <person name="Dunfield P.F."/>
            <person name="Dedysh S.N."/>
            <person name="Liesack W."/>
            <person name="Saw J.H."/>
            <person name="Alam M."/>
            <person name="Chen Y."/>
            <person name="Murrell J.C."/>
            <person name="Richardson P."/>
        </authorList>
    </citation>
    <scope>NUCLEOTIDE SEQUENCE [LARGE SCALE GENOMIC DNA]</scope>
    <source>
        <strain evidence="7">ATCC 9039 / DSM 1715 / NCIMB 8712</strain>
    </source>
</reference>
<accession>B2ICF4</accession>
<dbReference type="STRING" id="395963.Bind_0187"/>
<evidence type="ECO:0000313" key="6">
    <source>
        <dbReference type="EMBL" id="ACB93843.1"/>
    </source>
</evidence>
<dbReference type="Pfam" id="PF16925">
    <property type="entry name" value="TetR_C_13"/>
    <property type="match status" value="1"/>
</dbReference>
<reference evidence="6 7" key="2">
    <citation type="journal article" date="2010" name="J. Bacteriol.">
        <title>Complete genome sequence of Beijerinckia indica subsp. indica.</title>
        <authorList>
            <person name="Tamas I."/>
            <person name="Dedysh S.N."/>
            <person name="Liesack W."/>
            <person name="Stott M.B."/>
            <person name="Alam M."/>
            <person name="Murrell J.C."/>
            <person name="Dunfield P.F."/>
        </authorList>
    </citation>
    <scope>NUCLEOTIDE SEQUENCE [LARGE SCALE GENOMIC DNA]</scope>
    <source>
        <strain evidence="7">ATCC 9039 / DSM 1715 / NCIMB 8712</strain>
    </source>
</reference>
<dbReference type="Pfam" id="PF00440">
    <property type="entry name" value="TetR_N"/>
    <property type="match status" value="1"/>
</dbReference>
<evidence type="ECO:0000256" key="3">
    <source>
        <dbReference type="ARBA" id="ARBA00023163"/>
    </source>
</evidence>
<evidence type="ECO:0000256" key="4">
    <source>
        <dbReference type="PROSITE-ProRule" id="PRU00335"/>
    </source>
</evidence>
<keyword evidence="7" id="KW-1185">Reference proteome</keyword>
<dbReference type="InterPro" id="IPR011075">
    <property type="entry name" value="TetR_C"/>
</dbReference>
<gene>
    <name evidence="6" type="ordered locus">Bind_0187</name>
</gene>
<feature type="DNA-binding region" description="H-T-H motif" evidence="4">
    <location>
        <begin position="34"/>
        <end position="53"/>
    </location>
</feature>
<evidence type="ECO:0000313" key="7">
    <source>
        <dbReference type="Proteomes" id="UP000001695"/>
    </source>
</evidence>
<proteinExistence type="predicted"/>
<keyword evidence="3" id="KW-0804">Transcription</keyword>
<dbReference type="eggNOG" id="COG1309">
    <property type="taxonomic scope" value="Bacteria"/>
</dbReference>
<name>B2ICF4_BEII9</name>
<dbReference type="AlphaFoldDB" id="B2ICF4"/>
<feature type="domain" description="HTH tetR-type" evidence="5">
    <location>
        <begin position="11"/>
        <end position="71"/>
    </location>
</feature>
<evidence type="ECO:0000256" key="2">
    <source>
        <dbReference type="ARBA" id="ARBA00023125"/>
    </source>
</evidence>
<evidence type="ECO:0000256" key="1">
    <source>
        <dbReference type="ARBA" id="ARBA00023015"/>
    </source>
</evidence>
<dbReference type="SUPFAM" id="SSF48498">
    <property type="entry name" value="Tetracyclin repressor-like, C-terminal domain"/>
    <property type="match status" value="1"/>
</dbReference>
<protein>
    <submittedName>
        <fullName evidence="6">Transcriptional regulator, TetR family</fullName>
    </submittedName>
</protein>
<dbReference type="GO" id="GO:0003677">
    <property type="term" value="F:DNA binding"/>
    <property type="evidence" value="ECO:0007669"/>
    <property type="project" value="UniProtKB-UniRule"/>
</dbReference>
<dbReference type="Gene3D" id="1.10.357.10">
    <property type="entry name" value="Tetracycline Repressor, domain 2"/>
    <property type="match status" value="1"/>
</dbReference>
<dbReference type="EMBL" id="CP001016">
    <property type="protein sequence ID" value="ACB93843.1"/>
    <property type="molecule type" value="Genomic_DNA"/>
</dbReference>
<dbReference type="SUPFAM" id="SSF46689">
    <property type="entry name" value="Homeodomain-like"/>
    <property type="match status" value="1"/>
</dbReference>
<organism evidence="6 7">
    <name type="scientific">Beijerinckia indica subsp. indica (strain ATCC 9039 / DSM 1715 / NCIMB 8712)</name>
    <dbReference type="NCBI Taxonomy" id="395963"/>
    <lineage>
        <taxon>Bacteria</taxon>
        <taxon>Pseudomonadati</taxon>
        <taxon>Pseudomonadota</taxon>
        <taxon>Alphaproteobacteria</taxon>
        <taxon>Hyphomicrobiales</taxon>
        <taxon>Beijerinckiaceae</taxon>
        <taxon>Beijerinckia</taxon>
    </lineage>
</organism>
<dbReference type="InterPro" id="IPR036271">
    <property type="entry name" value="Tet_transcr_reg_TetR-rel_C_sf"/>
</dbReference>
<sequence length="202" mass="22223">MVIHSVPMLKVSNREKILNEGLRVVHERGFAGASVRDIVQAAGVPQGSFSNHFASKEAFGLEILERYLARVHASIAATLLNESFAPIERLRAYLNDVEESLQRNDMRNGCLFGNFSAESSDNTESIRCRLKEIFTEVQTALATCLRAAVAAGQAPADLDCEEMAGFVFSSLQGAILVSKAERSPLPFQRFKNVILTRILRPA</sequence>
<dbReference type="HOGENOM" id="CLU_069356_28_1_5"/>
<dbReference type="InterPro" id="IPR009057">
    <property type="entry name" value="Homeodomain-like_sf"/>
</dbReference>
<dbReference type="KEGG" id="bid:Bind_0187"/>
<dbReference type="PANTHER" id="PTHR47506:SF6">
    <property type="entry name" value="HTH-TYPE TRANSCRIPTIONAL REPRESSOR NEMR"/>
    <property type="match status" value="1"/>
</dbReference>
<dbReference type="RefSeq" id="WP_012383201.1">
    <property type="nucleotide sequence ID" value="NC_010581.1"/>
</dbReference>
<dbReference type="Proteomes" id="UP000001695">
    <property type="component" value="Chromosome"/>
</dbReference>
<evidence type="ECO:0000259" key="5">
    <source>
        <dbReference type="PROSITE" id="PS50977"/>
    </source>
</evidence>
<dbReference type="PANTHER" id="PTHR47506">
    <property type="entry name" value="TRANSCRIPTIONAL REGULATORY PROTEIN"/>
    <property type="match status" value="1"/>
</dbReference>
<dbReference type="InterPro" id="IPR001647">
    <property type="entry name" value="HTH_TetR"/>
</dbReference>
<keyword evidence="1" id="KW-0805">Transcription regulation</keyword>
<keyword evidence="2 4" id="KW-0238">DNA-binding</keyword>
<dbReference type="PROSITE" id="PS50977">
    <property type="entry name" value="HTH_TETR_2"/>
    <property type="match status" value="1"/>
</dbReference>